<proteinExistence type="predicted"/>
<protein>
    <submittedName>
        <fullName evidence="2">Uncharacterized protein</fullName>
    </submittedName>
</protein>
<name>A0A8S5MKZ4_9CAUD</name>
<organism evidence="2">
    <name type="scientific">Siphoviridae sp. ctXZx16</name>
    <dbReference type="NCBI Taxonomy" id="2826371"/>
    <lineage>
        <taxon>Viruses</taxon>
        <taxon>Duplodnaviria</taxon>
        <taxon>Heunggongvirae</taxon>
        <taxon>Uroviricota</taxon>
        <taxon>Caudoviricetes</taxon>
    </lineage>
</organism>
<accession>A0A8S5MKZ4</accession>
<evidence type="ECO:0000256" key="1">
    <source>
        <dbReference type="SAM" id="Coils"/>
    </source>
</evidence>
<reference evidence="2" key="1">
    <citation type="journal article" date="2021" name="Proc. Natl. Acad. Sci. U.S.A.">
        <title>A Catalog of Tens of Thousands of Viruses from Human Metagenomes Reveals Hidden Associations with Chronic Diseases.</title>
        <authorList>
            <person name="Tisza M.J."/>
            <person name="Buck C.B."/>
        </authorList>
    </citation>
    <scope>NUCLEOTIDE SEQUENCE</scope>
    <source>
        <strain evidence="2">CtXZx16</strain>
    </source>
</reference>
<evidence type="ECO:0000313" key="2">
    <source>
        <dbReference type="EMBL" id="DAD82896.1"/>
    </source>
</evidence>
<keyword evidence="1" id="KW-0175">Coiled coil</keyword>
<sequence length="130" mass="15142">MAKLKLEGFTKVAVINYGCNSYHFAIYEDGNDYNVGDYVALSGYSAPEKISEIISIEEATERCKKNITAEVIGKVDISAYEKRVEQRKEKEKLKKEMNKRKQEIQKILDDEYYASNDEVYAEMLKRYRSM</sequence>
<feature type="coiled-coil region" evidence="1">
    <location>
        <begin position="83"/>
        <end position="110"/>
    </location>
</feature>
<dbReference type="EMBL" id="BK014925">
    <property type="protein sequence ID" value="DAD82896.1"/>
    <property type="molecule type" value="Genomic_DNA"/>
</dbReference>